<dbReference type="InterPro" id="IPR036866">
    <property type="entry name" value="RibonucZ/Hydroxyglut_hydro"/>
</dbReference>
<comment type="caution">
    <text evidence="1">The sequence shown here is derived from an EMBL/GenBank/DDBJ whole genome shotgun (WGS) entry which is preliminary data.</text>
</comment>
<dbReference type="EMBL" id="JALPQF010000027">
    <property type="protein sequence ID" value="MCK8482265.1"/>
    <property type="molecule type" value="Genomic_DNA"/>
</dbReference>
<accession>A0ABT0HD38</accession>
<dbReference type="InterPro" id="IPR050114">
    <property type="entry name" value="UPF0173_UPF0282_UlaG_hydrolase"/>
</dbReference>
<proteinExistence type="predicted"/>
<keyword evidence="2" id="KW-1185">Reference proteome</keyword>
<sequence length="229" mass="26850">MNMSYRRNSLLIILLSIMSFGFSQSKEIKIKFIGNCGLYLTDGKTNIYTDFPYKSGAHNYMEFNKSELDSIKNDSYFIFTHKHSDHYSKKNIKKVIKEKNGTEYGSWNISELENLKKSIPNFSIKSFKTKHKFSLNHYSYLITWHEKKIFLSGDTESAETIGKIENIDWAFVPYWILVDAKENKIDIDTKMYGVYHLASVQIPSAKENWDKIDNIYPLTEQGEIIRVEY</sequence>
<organism evidence="1 2">
    <name type="scientific">Psychroserpens algicola</name>
    <dbReference type="NCBI Taxonomy" id="1719034"/>
    <lineage>
        <taxon>Bacteria</taxon>
        <taxon>Pseudomonadati</taxon>
        <taxon>Bacteroidota</taxon>
        <taxon>Flavobacteriia</taxon>
        <taxon>Flavobacteriales</taxon>
        <taxon>Flavobacteriaceae</taxon>
        <taxon>Psychroserpens</taxon>
    </lineage>
</organism>
<dbReference type="PANTHER" id="PTHR43546">
    <property type="entry name" value="UPF0173 METAL-DEPENDENT HYDROLASE MJ1163-RELATED"/>
    <property type="match status" value="1"/>
</dbReference>
<dbReference type="SUPFAM" id="SSF56281">
    <property type="entry name" value="Metallo-hydrolase/oxidoreductase"/>
    <property type="match status" value="1"/>
</dbReference>
<evidence type="ECO:0000313" key="1">
    <source>
        <dbReference type="EMBL" id="MCK8482265.1"/>
    </source>
</evidence>
<dbReference type="Proteomes" id="UP001203687">
    <property type="component" value="Unassembled WGS sequence"/>
</dbReference>
<reference evidence="1" key="1">
    <citation type="submission" date="2022-04" db="EMBL/GenBank/DDBJ databases">
        <authorList>
            <person name="Ren T."/>
        </authorList>
    </citation>
    <scope>NUCLEOTIDE SEQUENCE</scope>
    <source>
        <strain evidence="1">F63249</strain>
    </source>
</reference>
<evidence type="ECO:0008006" key="3">
    <source>
        <dbReference type="Google" id="ProtNLM"/>
    </source>
</evidence>
<dbReference type="PANTHER" id="PTHR43546:SF8">
    <property type="entry name" value="METALLO-BETA-LACTAMASE DOMAIN-CONTAINING PROTEIN"/>
    <property type="match status" value="1"/>
</dbReference>
<gene>
    <name evidence="1" type="ORF">MUY34_16670</name>
</gene>
<dbReference type="RefSeq" id="WP_248413985.1">
    <property type="nucleotide sequence ID" value="NZ_JALPQF010000027.1"/>
</dbReference>
<protein>
    <recommendedName>
        <fullName evidence="3">MBL fold metallo-hydrolase</fullName>
    </recommendedName>
</protein>
<evidence type="ECO:0000313" key="2">
    <source>
        <dbReference type="Proteomes" id="UP001203687"/>
    </source>
</evidence>
<name>A0ABT0HD38_9FLAO</name>
<dbReference type="Gene3D" id="3.60.15.10">
    <property type="entry name" value="Ribonuclease Z/Hydroxyacylglutathione hydrolase-like"/>
    <property type="match status" value="1"/>
</dbReference>